<dbReference type="GO" id="GO:0003677">
    <property type="term" value="F:DNA binding"/>
    <property type="evidence" value="ECO:0007669"/>
    <property type="project" value="UniProtKB-UniRule"/>
</dbReference>
<dbReference type="InterPro" id="IPR004107">
    <property type="entry name" value="Integrase_SAM-like_N"/>
</dbReference>
<feature type="domain" description="Core-binding (CB)" evidence="7">
    <location>
        <begin position="89"/>
        <end position="166"/>
    </location>
</feature>
<evidence type="ECO:0000256" key="1">
    <source>
        <dbReference type="ARBA" id="ARBA00008857"/>
    </source>
</evidence>
<dbReference type="Pfam" id="PF00589">
    <property type="entry name" value="Phage_integrase"/>
    <property type="match status" value="1"/>
</dbReference>
<comment type="similarity">
    <text evidence="1">Belongs to the 'phage' integrase family.</text>
</comment>
<evidence type="ECO:0000313" key="8">
    <source>
        <dbReference type="EMBL" id="QIK78641.1"/>
    </source>
</evidence>
<dbReference type="Gene3D" id="3.30.160.390">
    <property type="entry name" value="Integrase, DNA-binding domain"/>
    <property type="match status" value="1"/>
</dbReference>
<dbReference type="SUPFAM" id="SSF56349">
    <property type="entry name" value="DNA breaking-rejoining enzymes"/>
    <property type="match status" value="1"/>
</dbReference>
<organism evidence="8 9">
    <name type="scientific">Sphingomonas piscis</name>
    <dbReference type="NCBI Taxonomy" id="2714943"/>
    <lineage>
        <taxon>Bacteria</taxon>
        <taxon>Pseudomonadati</taxon>
        <taxon>Pseudomonadota</taxon>
        <taxon>Alphaproteobacteria</taxon>
        <taxon>Sphingomonadales</taxon>
        <taxon>Sphingomonadaceae</taxon>
        <taxon>Sphingomonas</taxon>
    </lineage>
</organism>
<evidence type="ECO:0000256" key="3">
    <source>
        <dbReference type="ARBA" id="ARBA00023125"/>
    </source>
</evidence>
<evidence type="ECO:0000313" key="9">
    <source>
        <dbReference type="Proteomes" id="UP000503222"/>
    </source>
</evidence>
<evidence type="ECO:0000259" key="6">
    <source>
        <dbReference type="PROSITE" id="PS51898"/>
    </source>
</evidence>
<dbReference type="InterPro" id="IPR044068">
    <property type="entry name" value="CB"/>
</dbReference>
<reference evidence="8 9" key="1">
    <citation type="submission" date="2020-03" db="EMBL/GenBank/DDBJ databases">
        <title>Sphingomonas sp. nov., isolated from fish.</title>
        <authorList>
            <person name="Hyun D.-W."/>
            <person name="Bae J.-W."/>
        </authorList>
    </citation>
    <scope>NUCLEOTIDE SEQUENCE [LARGE SCALE GENOMIC DNA]</scope>
    <source>
        <strain evidence="8 9">HDW15B</strain>
    </source>
</reference>
<dbReference type="Gene3D" id="1.10.443.10">
    <property type="entry name" value="Intergrase catalytic core"/>
    <property type="match status" value="1"/>
</dbReference>
<dbReference type="InterPro" id="IPR013762">
    <property type="entry name" value="Integrase-like_cat_sf"/>
</dbReference>
<dbReference type="InterPro" id="IPR025166">
    <property type="entry name" value="Integrase_DNA_bind_dom"/>
</dbReference>
<dbReference type="AlphaFoldDB" id="A0A6G7YPH9"/>
<evidence type="ECO:0000256" key="4">
    <source>
        <dbReference type="ARBA" id="ARBA00023172"/>
    </source>
</evidence>
<dbReference type="InterPro" id="IPR002104">
    <property type="entry name" value="Integrase_catalytic"/>
</dbReference>
<protein>
    <submittedName>
        <fullName evidence="8">Tyrosine-type recombinase/integrase</fullName>
    </submittedName>
</protein>
<dbReference type="GO" id="GO:0015074">
    <property type="term" value="P:DNA integration"/>
    <property type="evidence" value="ECO:0007669"/>
    <property type="project" value="UniProtKB-KW"/>
</dbReference>
<dbReference type="PANTHER" id="PTHR30629">
    <property type="entry name" value="PROPHAGE INTEGRASE"/>
    <property type="match status" value="1"/>
</dbReference>
<gene>
    <name evidence="8" type="ORF">G7077_06770</name>
</gene>
<evidence type="ECO:0000256" key="2">
    <source>
        <dbReference type="ARBA" id="ARBA00022908"/>
    </source>
</evidence>
<keyword evidence="2" id="KW-0229">DNA integration</keyword>
<name>A0A6G7YPH9_9SPHN</name>
<dbReference type="Pfam" id="PF14659">
    <property type="entry name" value="Phage_int_SAM_3"/>
    <property type="match status" value="1"/>
</dbReference>
<accession>A0A6G7YPH9</accession>
<dbReference type="Proteomes" id="UP000503222">
    <property type="component" value="Chromosome"/>
</dbReference>
<keyword evidence="4" id="KW-0233">DNA recombination</keyword>
<dbReference type="CDD" id="cd00801">
    <property type="entry name" value="INT_P4_C"/>
    <property type="match status" value="1"/>
</dbReference>
<dbReference type="InterPro" id="IPR010998">
    <property type="entry name" value="Integrase_recombinase_N"/>
</dbReference>
<dbReference type="Gene3D" id="1.10.150.130">
    <property type="match status" value="1"/>
</dbReference>
<dbReference type="Pfam" id="PF13356">
    <property type="entry name" value="Arm-DNA-bind_3"/>
    <property type="match status" value="1"/>
</dbReference>
<sequence length="378" mass="42570">MPRFTDQSVRSIKPPITGQAEHADDLVQGLRLRVGAGGRKAWIVRTRVAGKPTNKKLGTFPVLGVAEARTAARTFLAMAAQQGPGRANHSFGELAKHWIDHVARVKNKSWRNQERRIEIYLLPVWKDRELSSIRRSDVRDLVDGIEGEVAPGRALAMAKTLFRYALTRDWIDASPADGIPAPRADTPRDRFLRMDEVHRVYIAADLLGYPFAGFIKMLLLTGQRRTEVAAMRWDQIDLDTSSWILSREETKSARQHLVPLSQLAREVLRATPRLGPYVWTSDGQTHVKGFSKAKAALDRFLASENAGDIKPWRLHDLRRSVATHLVRLGTSEVVVGRILNHAARGVTARTYALHSYEPEKRKALEQWSAEILRLLPQS</sequence>
<keyword evidence="9" id="KW-1185">Reference proteome</keyword>
<keyword evidence="3 5" id="KW-0238">DNA-binding</keyword>
<dbReference type="EMBL" id="CP049869">
    <property type="protein sequence ID" value="QIK78641.1"/>
    <property type="molecule type" value="Genomic_DNA"/>
</dbReference>
<dbReference type="RefSeq" id="WP_166411034.1">
    <property type="nucleotide sequence ID" value="NZ_CP049869.1"/>
</dbReference>
<dbReference type="KEGG" id="spii:G7077_06770"/>
<evidence type="ECO:0000259" key="7">
    <source>
        <dbReference type="PROSITE" id="PS51900"/>
    </source>
</evidence>
<dbReference type="PROSITE" id="PS51898">
    <property type="entry name" value="TYR_RECOMBINASE"/>
    <property type="match status" value="1"/>
</dbReference>
<dbReference type="PANTHER" id="PTHR30629:SF2">
    <property type="entry name" value="PROPHAGE INTEGRASE INTS-RELATED"/>
    <property type="match status" value="1"/>
</dbReference>
<feature type="domain" description="Tyr recombinase" evidence="6">
    <location>
        <begin position="187"/>
        <end position="365"/>
    </location>
</feature>
<dbReference type="PROSITE" id="PS51900">
    <property type="entry name" value="CB"/>
    <property type="match status" value="1"/>
</dbReference>
<dbReference type="GO" id="GO:0006310">
    <property type="term" value="P:DNA recombination"/>
    <property type="evidence" value="ECO:0007669"/>
    <property type="project" value="UniProtKB-KW"/>
</dbReference>
<dbReference type="InterPro" id="IPR038488">
    <property type="entry name" value="Integrase_DNA-bd_sf"/>
</dbReference>
<dbReference type="InterPro" id="IPR050808">
    <property type="entry name" value="Phage_Integrase"/>
</dbReference>
<evidence type="ECO:0000256" key="5">
    <source>
        <dbReference type="PROSITE-ProRule" id="PRU01248"/>
    </source>
</evidence>
<dbReference type="InterPro" id="IPR011010">
    <property type="entry name" value="DNA_brk_join_enz"/>
</dbReference>
<proteinExistence type="inferred from homology"/>